<proteinExistence type="predicted"/>
<dbReference type="EMBL" id="LAZR01002262">
    <property type="protein sequence ID" value="KKN32291.1"/>
    <property type="molecule type" value="Genomic_DNA"/>
</dbReference>
<accession>A0A0F9S5F1</accession>
<dbReference type="AlphaFoldDB" id="A0A0F9S5F1"/>
<name>A0A0F9S5F1_9ZZZZ</name>
<gene>
    <name evidence="1" type="ORF">LCGC14_0815330</name>
</gene>
<comment type="caution">
    <text evidence="1">The sequence shown here is derived from an EMBL/GenBank/DDBJ whole genome shotgun (WGS) entry which is preliminary data.</text>
</comment>
<evidence type="ECO:0000313" key="1">
    <source>
        <dbReference type="EMBL" id="KKN32291.1"/>
    </source>
</evidence>
<sequence length="152" mass="15265">MAVVKLSSGVNNITRTAKTITFTGGAALGVAGTAVPIFTVTGEVLIVILTAFCTSDLTEGGGTAQISLGVVGNVTLFVSAGQPIDIDVNEYWTTANPSAAGGIAVPAAMKDILLINGADIIADPTTDDTTGGVIDFMTLWRPVSADGLVVPA</sequence>
<reference evidence="1" key="1">
    <citation type="journal article" date="2015" name="Nature">
        <title>Complex archaea that bridge the gap between prokaryotes and eukaryotes.</title>
        <authorList>
            <person name="Spang A."/>
            <person name="Saw J.H."/>
            <person name="Jorgensen S.L."/>
            <person name="Zaremba-Niedzwiedzka K."/>
            <person name="Martijn J."/>
            <person name="Lind A.E."/>
            <person name="van Eijk R."/>
            <person name="Schleper C."/>
            <person name="Guy L."/>
            <person name="Ettema T.J."/>
        </authorList>
    </citation>
    <scope>NUCLEOTIDE SEQUENCE</scope>
</reference>
<protein>
    <submittedName>
        <fullName evidence="1">Uncharacterized protein</fullName>
    </submittedName>
</protein>
<organism evidence="1">
    <name type="scientific">marine sediment metagenome</name>
    <dbReference type="NCBI Taxonomy" id="412755"/>
    <lineage>
        <taxon>unclassified sequences</taxon>
        <taxon>metagenomes</taxon>
        <taxon>ecological metagenomes</taxon>
    </lineage>
</organism>